<dbReference type="PANTHER" id="PTHR43794:SF11">
    <property type="entry name" value="AMIDOHYDROLASE-RELATED DOMAIN-CONTAINING PROTEIN"/>
    <property type="match status" value="1"/>
</dbReference>
<dbReference type="EMBL" id="UINC01021353">
    <property type="protein sequence ID" value="SVA88742.1"/>
    <property type="molecule type" value="Genomic_DNA"/>
</dbReference>
<dbReference type="Gene3D" id="2.30.40.10">
    <property type="entry name" value="Urease, subunit C, domain 1"/>
    <property type="match status" value="1"/>
</dbReference>
<dbReference type="AlphaFoldDB" id="A0A381ZIT2"/>
<dbReference type="InterPro" id="IPR011059">
    <property type="entry name" value="Metal-dep_hydrolase_composite"/>
</dbReference>
<evidence type="ECO:0000313" key="3">
    <source>
        <dbReference type="EMBL" id="SVA88742.1"/>
    </source>
</evidence>
<sequence>MASSLIRGKYVICRAGNDADSSTIITDGAVFQRDGLIEEVGDYRTLKAAHPNDEEIGSSNDIVFPGLVNAHHHGRGVTTFQMGTCDDSLERWLVTGWARRPWDHYLMTVYTAMQMIESGTTTVMYNHSLTPIATLEEDQDTVLRGFADTGMRTAFSISFREQNRVVYGDDQTFLSGLPSDLADNLRSYLSAVALPTKDYFSL</sequence>
<dbReference type="PANTHER" id="PTHR43794">
    <property type="entry name" value="AMINOHYDROLASE SSNA-RELATED"/>
    <property type="match status" value="1"/>
</dbReference>
<dbReference type="SUPFAM" id="SSF51556">
    <property type="entry name" value="Metallo-dependent hydrolases"/>
    <property type="match status" value="1"/>
</dbReference>
<dbReference type="InterPro" id="IPR050287">
    <property type="entry name" value="MTA/SAH_deaminase"/>
</dbReference>
<feature type="non-terminal residue" evidence="3">
    <location>
        <position position="202"/>
    </location>
</feature>
<dbReference type="InterPro" id="IPR032466">
    <property type="entry name" value="Metal_Hydrolase"/>
</dbReference>
<name>A0A381ZIT2_9ZZZZ</name>
<dbReference type="InterPro" id="IPR006680">
    <property type="entry name" value="Amidohydro-rel"/>
</dbReference>
<reference evidence="3" key="1">
    <citation type="submission" date="2018-05" db="EMBL/GenBank/DDBJ databases">
        <authorList>
            <person name="Lanie J.A."/>
            <person name="Ng W.-L."/>
            <person name="Kazmierczak K.M."/>
            <person name="Andrzejewski T.M."/>
            <person name="Davidsen T.M."/>
            <person name="Wayne K.J."/>
            <person name="Tettelin H."/>
            <person name="Glass J.I."/>
            <person name="Rusch D."/>
            <person name="Podicherti R."/>
            <person name="Tsui H.-C.T."/>
            <person name="Winkler M.E."/>
        </authorList>
    </citation>
    <scope>NUCLEOTIDE SEQUENCE</scope>
</reference>
<gene>
    <name evidence="3" type="ORF">METZ01_LOCUS141596</name>
</gene>
<dbReference type="SUPFAM" id="SSF51338">
    <property type="entry name" value="Composite domain of metallo-dependent hydrolases"/>
    <property type="match status" value="1"/>
</dbReference>
<proteinExistence type="predicted"/>
<dbReference type="Pfam" id="PF01979">
    <property type="entry name" value="Amidohydro_1"/>
    <property type="match status" value="1"/>
</dbReference>
<feature type="domain" description="Amidohydrolase-related" evidence="2">
    <location>
        <begin position="62"/>
        <end position="138"/>
    </location>
</feature>
<accession>A0A381ZIT2</accession>
<dbReference type="Gene3D" id="3.20.20.140">
    <property type="entry name" value="Metal-dependent hydrolases"/>
    <property type="match status" value="1"/>
</dbReference>
<evidence type="ECO:0000259" key="2">
    <source>
        <dbReference type="Pfam" id="PF01979"/>
    </source>
</evidence>
<dbReference type="GO" id="GO:0016810">
    <property type="term" value="F:hydrolase activity, acting on carbon-nitrogen (but not peptide) bonds"/>
    <property type="evidence" value="ECO:0007669"/>
    <property type="project" value="InterPro"/>
</dbReference>
<keyword evidence="1" id="KW-0378">Hydrolase</keyword>
<evidence type="ECO:0000256" key="1">
    <source>
        <dbReference type="ARBA" id="ARBA00022801"/>
    </source>
</evidence>
<protein>
    <recommendedName>
        <fullName evidence="2">Amidohydrolase-related domain-containing protein</fullName>
    </recommendedName>
</protein>
<organism evidence="3">
    <name type="scientific">marine metagenome</name>
    <dbReference type="NCBI Taxonomy" id="408172"/>
    <lineage>
        <taxon>unclassified sequences</taxon>
        <taxon>metagenomes</taxon>
        <taxon>ecological metagenomes</taxon>
    </lineage>
</organism>